<organism evidence="2 4">
    <name type="scientific">Didymodactylos carnosus</name>
    <dbReference type="NCBI Taxonomy" id="1234261"/>
    <lineage>
        <taxon>Eukaryota</taxon>
        <taxon>Metazoa</taxon>
        <taxon>Spiralia</taxon>
        <taxon>Gnathifera</taxon>
        <taxon>Rotifera</taxon>
        <taxon>Eurotatoria</taxon>
        <taxon>Bdelloidea</taxon>
        <taxon>Philodinida</taxon>
        <taxon>Philodinidae</taxon>
        <taxon>Didymodactylos</taxon>
    </lineage>
</organism>
<feature type="domain" description="THAP9-like helix-turn-helix" evidence="1">
    <location>
        <begin position="125"/>
        <end position="192"/>
    </location>
</feature>
<evidence type="ECO:0000313" key="3">
    <source>
        <dbReference type="EMBL" id="CAF3789173.1"/>
    </source>
</evidence>
<name>A0A814HZT6_9BILA</name>
<proteinExistence type="predicted"/>
<evidence type="ECO:0000259" key="1">
    <source>
        <dbReference type="Pfam" id="PF12017"/>
    </source>
</evidence>
<evidence type="ECO:0000313" key="2">
    <source>
        <dbReference type="EMBL" id="CAF1017695.1"/>
    </source>
</evidence>
<evidence type="ECO:0000313" key="4">
    <source>
        <dbReference type="Proteomes" id="UP000663829"/>
    </source>
</evidence>
<protein>
    <recommendedName>
        <fullName evidence="1">THAP9-like helix-turn-helix domain-containing protein</fullName>
    </recommendedName>
</protein>
<dbReference type="Pfam" id="PF12017">
    <property type="entry name" value="Tnp_P_element"/>
    <property type="match status" value="1"/>
</dbReference>
<dbReference type="EMBL" id="CAJNOQ010003545">
    <property type="protein sequence ID" value="CAF1017695.1"/>
    <property type="molecule type" value="Genomic_DNA"/>
</dbReference>
<reference evidence="2" key="1">
    <citation type="submission" date="2021-02" db="EMBL/GenBank/DDBJ databases">
        <authorList>
            <person name="Nowell W R."/>
        </authorList>
    </citation>
    <scope>NUCLEOTIDE SEQUENCE</scope>
</reference>
<accession>A0A814HZT6</accession>
<gene>
    <name evidence="2" type="ORF">GPM918_LOCUS14608</name>
    <name evidence="3" type="ORF">SRO942_LOCUS14608</name>
</gene>
<keyword evidence="4" id="KW-1185">Reference proteome</keyword>
<sequence>MCGVLHASADLLFCKNQTFFDYVRNITSDIVVDILQLQEINSTQILLCVENALDILYLDCDELAHLKKRAGFTLNNGDYIIRPGVKESFDFLINSLKLKANEDKHGIQSNINTGNGASLEQIVDALNNEHNTFMKAFIENIANNLKKTKNNYQYNKYVKRFALSLYILAGRNAYEFVRINLTDAIPSIATVESYMKCINVQITECEFRFKSLKHHLDRINSAHEFCAEDCTSVVKKKVMTVSQIRLLDFAHRSTMEYHNQFITKQIISIH</sequence>
<dbReference type="Proteomes" id="UP000681722">
    <property type="component" value="Unassembled WGS sequence"/>
</dbReference>
<comment type="caution">
    <text evidence="2">The sequence shown here is derived from an EMBL/GenBank/DDBJ whole genome shotgun (WGS) entry which is preliminary data.</text>
</comment>
<dbReference type="AlphaFoldDB" id="A0A814HZT6"/>
<dbReference type="Proteomes" id="UP000663829">
    <property type="component" value="Unassembled WGS sequence"/>
</dbReference>
<dbReference type="EMBL" id="CAJOBC010003545">
    <property type="protein sequence ID" value="CAF3789173.1"/>
    <property type="molecule type" value="Genomic_DNA"/>
</dbReference>
<dbReference type="InterPro" id="IPR021896">
    <property type="entry name" value="THAP9-like_HTH"/>
</dbReference>